<sequence>MATIFQRISFTTFPAFEKCPVLCDKFLSIKRKEGGMHCQDDILEEGKLGFNAGATHNHIKEAVSTPP</sequence>
<organism evidence="1 2">
    <name type="scientific">Caerostris extrusa</name>
    <name type="common">Bark spider</name>
    <name type="synonym">Caerostris bankana</name>
    <dbReference type="NCBI Taxonomy" id="172846"/>
    <lineage>
        <taxon>Eukaryota</taxon>
        <taxon>Metazoa</taxon>
        <taxon>Ecdysozoa</taxon>
        <taxon>Arthropoda</taxon>
        <taxon>Chelicerata</taxon>
        <taxon>Arachnida</taxon>
        <taxon>Araneae</taxon>
        <taxon>Araneomorphae</taxon>
        <taxon>Entelegynae</taxon>
        <taxon>Araneoidea</taxon>
        <taxon>Araneidae</taxon>
        <taxon>Caerostris</taxon>
    </lineage>
</organism>
<accession>A0AAV4UHR0</accession>
<proteinExistence type="predicted"/>
<dbReference type="EMBL" id="BPLR01012898">
    <property type="protein sequence ID" value="GIY57377.1"/>
    <property type="molecule type" value="Genomic_DNA"/>
</dbReference>
<comment type="caution">
    <text evidence="1">The sequence shown here is derived from an EMBL/GenBank/DDBJ whole genome shotgun (WGS) entry which is preliminary data.</text>
</comment>
<protein>
    <submittedName>
        <fullName evidence="1">Uncharacterized protein</fullName>
    </submittedName>
</protein>
<reference evidence="1 2" key="1">
    <citation type="submission" date="2021-06" db="EMBL/GenBank/DDBJ databases">
        <title>Caerostris extrusa draft genome.</title>
        <authorList>
            <person name="Kono N."/>
            <person name="Arakawa K."/>
        </authorList>
    </citation>
    <scope>NUCLEOTIDE SEQUENCE [LARGE SCALE GENOMIC DNA]</scope>
</reference>
<name>A0AAV4UHR0_CAEEX</name>
<dbReference type="Proteomes" id="UP001054945">
    <property type="component" value="Unassembled WGS sequence"/>
</dbReference>
<gene>
    <name evidence="1" type="ORF">CEXT_445131</name>
</gene>
<keyword evidence="2" id="KW-1185">Reference proteome</keyword>
<dbReference type="AlphaFoldDB" id="A0AAV4UHR0"/>
<evidence type="ECO:0000313" key="2">
    <source>
        <dbReference type="Proteomes" id="UP001054945"/>
    </source>
</evidence>
<evidence type="ECO:0000313" key="1">
    <source>
        <dbReference type="EMBL" id="GIY57377.1"/>
    </source>
</evidence>